<protein>
    <submittedName>
        <fullName evidence="3">Foldase protein PrsA</fullName>
        <ecNumber evidence="3">5.2.1.8</ecNumber>
    </submittedName>
</protein>
<dbReference type="InterPro" id="IPR000297">
    <property type="entry name" value="PPIase_PpiC"/>
</dbReference>
<dbReference type="EC" id="5.2.1.8" evidence="3"/>
<evidence type="ECO:0000256" key="1">
    <source>
        <dbReference type="PROSITE-ProRule" id="PRU00278"/>
    </source>
</evidence>
<keyword evidence="1" id="KW-0697">Rotamase</keyword>
<feature type="domain" description="PpiC" evidence="2">
    <location>
        <begin position="187"/>
        <end position="293"/>
    </location>
</feature>
<accession>A0A140L7P2</accession>
<dbReference type="Pfam" id="PF13616">
    <property type="entry name" value="Rotamase_3"/>
    <property type="match status" value="1"/>
</dbReference>
<dbReference type="SUPFAM" id="SSF54534">
    <property type="entry name" value="FKBP-like"/>
    <property type="match status" value="1"/>
</dbReference>
<evidence type="ECO:0000313" key="4">
    <source>
        <dbReference type="Proteomes" id="UP000070456"/>
    </source>
</evidence>
<dbReference type="PANTHER" id="PTHR47245:SF2">
    <property type="entry name" value="PEPTIDYL-PROLYL CIS-TRANS ISOMERASE HP_0175-RELATED"/>
    <property type="match status" value="1"/>
</dbReference>
<dbReference type="Gene3D" id="3.10.50.40">
    <property type="match status" value="1"/>
</dbReference>
<dbReference type="PROSITE" id="PS51257">
    <property type="entry name" value="PROKAR_LIPOPROTEIN"/>
    <property type="match status" value="1"/>
</dbReference>
<organism evidence="3 4">
    <name type="scientific">Thermotalea metallivorans</name>
    <dbReference type="NCBI Taxonomy" id="520762"/>
    <lineage>
        <taxon>Bacteria</taxon>
        <taxon>Bacillati</taxon>
        <taxon>Bacillota</taxon>
        <taxon>Clostridia</taxon>
        <taxon>Peptostreptococcales</taxon>
        <taxon>Thermotaleaceae</taxon>
        <taxon>Thermotalea</taxon>
    </lineage>
</organism>
<gene>
    <name evidence="3" type="primary">prsA</name>
    <name evidence="3" type="ORF">AN619_08920</name>
</gene>
<dbReference type="InterPro" id="IPR023058">
    <property type="entry name" value="PPIase_PpiC_CS"/>
</dbReference>
<dbReference type="SUPFAM" id="SSF109998">
    <property type="entry name" value="Triger factor/SurA peptide-binding domain-like"/>
    <property type="match status" value="1"/>
</dbReference>
<dbReference type="PANTHER" id="PTHR47245">
    <property type="entry name" value="PEPTIDYLPROLYL ISOMERASE"/>
    <property type="match status" value="1"/>
</dbReference>
<dbReference type="Gene3D" id="1.10.4030.10">
    <property type="entry name" value="Porin chaperone SurA, peptide-binding domain"/>
    <property type="match status" value="1"/>
</dbReference>
<keyword evidence="1 3" id="KW-0413">Isomerase</keyword>
<dbReference type="Proteomes" id="UP000070456">
    <property type="component" value="Unassembled WGS sequence"/>
</dbReference>
<dbReference type="InterPro" id="IPR027304">
    <property type="entry name" value="Trigger_fact/SurA_dom_sf"/>
</dbReference>
<dbReference type="PROSITE" id="PS01096">
    <property type="entry name" value="PPIC_PPIASE_1"/>
    <property type="match status" value="1"/>
</dbReference>
<keyword evidence="4" id="KW-1185">Reference proteome</keyword>
<dbReference type="OrthoDB" id="14196at2"/>
<dbReference type="InterPro" id="IPR046357">
    <property type="entry name" value="PPIase_dom_sf"/>
</dbReference>
<dbReference type="GO" id="GO:0003755">
    <property type="term" value="F:peptidyl-prolyl cis-trans isomerase activity"/>
    <property type="evidence" value="ECO:0007669"/>
    <property type="project" value="UniProtKB-KW"/>
</dbReference>
<dbReference type="STRING" id="520762.AN619_08920"/>
<dbReference type="AlphaFoldDB" id="A0A140L7P2"/>
<dbReference type="EMBL" id="LOEE01000026">
    <property type="protein sequence ID" value="KXG76567.1"/>
    <property type="molecule type" value="Genomic_DNA"/>
</dbReference>
<comment type="caution">
    <text evidence="3">The sequence shown here is derived from an EMBL/GenBank/DDBJ whole genome shotgun (WGS) entry which is preliminary data.</text>
</comment>
<evidence type="ECO:0000313" key="3">
    <source>
        <dbReference type="EMBL" id="KXG76567.1"/>
    </source>
</evidence>
<name>A0A140L7P2_9FIRM</name>
<evidence type="ECO:0000259" key="2">
    <source>
        <dbReference type="PROSITE" id="PS50198"/>
    </source>
</evidence>
<reference evidence="3 4" key="1">
    <citation type="submission" date="2015-12" db="EMBL/GenBank/DDBJ databases">
        <title>Draft genome sequence of the thermoanaerobe Thermotalea metallivorans, an isolate from the runoff channel of the Great Artesian Basin, Australia.</title>
        <authorList>
            <person name="Patel B.K."/>
        </authorList>
    </citation>
    <scope>NUCLEOTIDE SEQUENCE [LARGE SCALE GENOMIC DNA]</scope>
    <source>
        <strain evidence="3 4">B2-1</strain>
    </source>
</reference>
<dbReference type="PROSITE" id="PS50198">
    <property type="entry name" value="PPIC_PPIASE_2"/>
    <property type="match status" value="1"/>
</dbReference>
<dbReference type="Pfam" id="PF13624">
    <property type="entry name" value="SurA_N_3"/>
    <property type="match status" value="1"/>
</dbReference>
<proteinExistence type="predicted"/>
<sequence length="338" mass="38598">MKPMKSNARVVILVLLVVTALIVAGCQSGGIGGKDGKPVAKVDGKVIGQDFYYKNLAIFKKNYEGVYGTEIWSVDVGGKTFLQAVQENVLDKLITDEVIIQYMQKNKVEIDAAEVEKQYKNYKEKMEKQPEVKKFLDENKIDENFIKEQIKTELYVKKFREEVEKELDLNDKKLQDYYDNHIEEYRDVQVRASHILLKTIGDDGKPMPEDQVKKAEEQAKELLKRVKNGEDFAKLAIEFSQDPGSAKQGGDLGYFPKGMMVQEFEKVAFELQPGEISDLVKTDYGYHIIKVVDKKSELKPFDSVKEEIKGKLTEEGISEKINALKAEKKIEKNLENIK</sequence>
<dbReference type="InterPro" id="IPR050245">
    <property type="entry name" value="PrsA_foldase"/>
</dbReference>